<dbReference type="Proteomes" id="UP000887013">
    <property type="component" value="Unassembled WGS sequence"/>
</dbReference>
<evidence type="ECO:0000313" key="2">
    <source>
        <dbReference type="Proteomes" id="UP000887013"/>
    </source>
</evidence>
<evidence type="ECO:0000313" key="1">
    <source>
        <dbReference type="EMBL" id="GFU43198.1"/>
    </source>
</evidence>
<keyword evidence="2" id="KW-1185">Reference proteome</keyword>
<proteinExistence type="predicted"/>
<accession>A0A8X6R1B3</accession>
<name>A0A8X6R1B3_NEPPI</name>
<comment type="caution">
    <text evidence="1">The sequence shown here is derived from an EMBL/GenBank/DDBJ whole genome shotgun (WGS) entry which is preliminary data.</text>
</comment>
<sequence length="96" mass="10522">MFLTVRFADCGWSPRWYPGASPLLPSGASEKRSSSSSAFLKLSLGSFRALWLLLFFGRPPLLLLPLPLLPGLSEDSTILFVCCGALKTFADELSRE</sequence>
<dbReference type="AlphaFoldDB" id="A0A8X6R1B3"/>
<organism evidence="1 2">
    <name type="scientific">Nephila pilipes</name>
    <name type="common">Giant wood spider</name>
    <name type="synonym">Nephila maculata</name>
    <dbReference type="NCBI Taxonomy" id="299642"/>
    <lineage>
        <taxon>Eukaryota</taxon>
        <taxon>Metazoa</taxon>
        <taxon>Ecdysozoa</taxon>
        <taxon>Arthropoda</taxon>
        <taxon>Chelicerata</taxon>
        <taxon>Arachnida</taxon>
        <taxon>Araneae</taxon>
        <taxon>Araneomorphae</taxon>
        <taxon>Entelegynae</taxon>
        <taxon>Araneoidea</taxon>
        <taxon>Nephilidae</taxon>
        <taxon>Nephila</taxon>
    </lineage>
</organism>
<dbReference type="EMBL" id="BMAW01085490">
    <property type="protein sequence ID" value="GFU43198.1"/>
    <property type="molecule type" value="Genomic_DNA"/>
</dbReference>
<protein>
    <submittedName>
        <fullName evidence="1">Uncharacterized protein</fullName>
    </submittedName>
</protein>
<gene>
    <name evidence="1" type="ORF">NPIL_190681</name>
</gene>
<reference evidence="1" key="1">
    <citation type="submission" date="2020-08" db="EMBL/GenBank/DDBJ databases">
        <title>Multicomponent nature underlies the extraordinary mechanical properties of spider dragline silk.</title>
        <authorList>
            <person name="Kono N."/>
            <person name="Nakamura H."/>
            <person name="Mori M."/>
            <person name="Yoshida Y."/>
            <person name="Ohtoshi R."/>
            <person name="Malay A.D."/>
            <person name="Moran D.A.P."/>
            <person name="Tomita M."/>
            <person name="Numata K."/>
            <person name="Arakawa K."/>
        </authorList>
    </citation>
    <scope>NUCLEOTIDE SEQUENCE</scope>
</reference>